<gene>
    <name evidence="1" type="ORF">C3F09_06070</name>
</gene>
<name>A0A855X1B5_9BACT</name>
<dbReference type="Proteomes" id="UP000250918">
    <property type="component" value="Unassembled WGS sequence"/>
</dbReference>
<dbReference type="EMBL" id="PQAP01000073">
    <property type="protein sequence ID" value="PWB72812.1"/>
    <property type="molecule type" value="Genomic_DNA"/>
</dbReference>
<sequence>APDWEIPAGVISRAEQRNNTAVKMLYERFDYSVEEVESLLPENHRRVPLARRQAAILKISLALEDWRSLVPLQMLEERYQIHVGQIIALAEAASHLLTGLSQIALANDCENPIGELLEEYRFSVGVGLPVEMRNLHEQFGDILSRSDFGKLHARGLTEPRAFCDLTETDLSELFPNERKRELLTQRIDQLKQEVTMKPVASLAGRSLSMLPDRIEIDGAYEGDRYLVRINGLPVRLTGKSFKYLTKLAWSRLSQENGWIYKEDLEVGFNQARYLYRLKNEIAASYPSDWQIVENNRLGYYRLDVRPDRIKMNPENLKAFPDFELQQIADNLRTKPNSGGTLPC</sequence>
<accession>A0A855X1B5</accession>
<reference evidence="1 2" key="1">
    <citation type="journal article" date="2018" name="ISME J.">
        <title>A methanotrophic archaeon couples anaerobic oxidation of methane to Fe(III) reduction.</title>
        <authorList>
            <person name="Cai C."/>
            <person name="Leu A.O."/>
            <person name="Xie G.J."/>
            <person name="Guo J."/>
            <person name="Feng Y."/>
            <person name="Zhao J.X."/>
            <person name="Tyson G.W."/>
            <person name="Yuan Z."/>
            <person name="Hu S."/>
        </authorList>
    </citation>
    <scope>NUCLEOTIDE SEQUENCE [LARGE SCALE GENOMIC DNA]</scope>
    <source>
        <strain evidence="1">FeB_12</strain>
    </source>
</reference>
<comment type="caution">
    <text evidence="1">The sequence shown here is derived from an EMBL/GenBank/DDBJ whole genome shotgun (WGS) entry which is preliminary data.</text>
</comment>
<organism evidence="1 2">
    <name type="scientific">candidate division GN15 bacterium</name>
    <dbReference type="NCBI Taxonomy" id="2072418"/>
    <lineage>
        <taxon>Bacteria</taxon>
        <taxon>candidate division GN15</taxon>
    </lineage>
</organism>
<dbReference type="AlphaFoldDB" id="A0A855X1B5"/>
<dbReference type="Gene3D" id="1.10.3380.20">
    <property type="match status" value="1"/>
</dbReference>
<protein>
    <submittedName>
        <fullName evidence="1">Uncharacterized protein</fullName>
    </submittedName>
</protein>
<dbReference type="SUPFAM" id="SSF158702">
    <property type="entry name" value="Sec63 N-terminal domain-like"/>
    <property type="match status" value="1"/>
</dbReference>
<evidence type="ECO:0000313" key="2">
    <source>
        <dbReference type="Proteomes" id="UP000250918"/>
    </source>
</evidence>
<proteinExistence type="predicted"/>
<feature type="non-terminal residue" evidence="1">
    <location>
        <position position="1"/>
    </location>
</feature>
<evidence type="ECO:0000313" key="1">
    <source>
        <dbReference type="EMBL" id="PWB72812.1"/>
    </source>
</evidence>